<proteinExistence type="predicted"/>
<keyword evidence="2" id="KW-0677">Repeat</keyword>
<dbReference type="GO" id="GO:0003677">
    <property type="term" value="F:DNA binding"/>
    <property type="evidence" value="ECO:0007669"/>
    <property type="project" value="UniProtKB-UniRule"/>
</dbReference>
<dbReference type="CDD" id="cd05518">
    <property type="entry name" value="Bromo_polybromo_IV"/>
    <property type="match status" value="1"/>
</dbReference>
<dbReference type="PROSITE" id="PS50014">
    <property type="entry name" value="BROMODOMAIN_2"/>
    <property type="match status" value="5"/>
</dbReference>
<dbReference type="Gene3D" id="2.30.30.490">
    <property type="match status" value="2"/>
</dbReference>
<evidence type="ECO:0000256" key="3">
    <source>
        <dbReference type="ARBA" id="ARBA00022853"/>
    </source>
</evidence>
<feature type="region of interest" description="Disordered" evidence="12">
    <location>
        <begin position="1"/>
        <end position="33"/>
    </location>
</feature>
<evidence type="ECO:0000256" key="7">
    <source>
        <dbReference type="ARBA" id="ARBA00023163"/>
    </source>
</evidence>
<feature type="compositionally biased region" description="Basic residues" evidence="12">
    <location>
        <begin position="477"/>
        <end position="489"/>
    </location>
</feature>
<dbReference type="PROSITE" id="PS50118">
    <property type="entry name" value="HMG_BOX_2"/>
    <property type="match status" value="1"/>
</dbReference>
<feature type="region of interest" description="Disordered" evidence="12">
    <location>
        <begin position="454"/>
        <end position="489"/>
    </location>
</feature>
<reference evidence="16" key="2">
    <citation type="submission" date="2025-09" db="UniProtKB">
        <authorList>
            <consortium name="Ensembl"/>
        </authorList>
    </citation>
    <scope>IDENTIFICATION</scope>
</reference>
<feature type="compositionally biased region" description="Basic and acidic residues" evidence="12">
    <location>
        <begin position="896"/>
        <end position="906"/>
    </location>
</feature>
<evidence type="ECO:0000259" key="14">
    <source>
        <dbReference type="PROSITE" id="PS50118"/>
    </source>
</evidence>
<keyword evidence="17" id="KW-1185">Reference proteome</keyword>
<dbReference type="Ensembl" id="ENSCCRT00010048909.1">
    <property type="protein sequence ID" value="ENSCCRP00010044605.1"/>
    <property type="gene ID" value="ENSCCRG00010018852.1"/>
</dbReference>
<dbReference type="Pfam" id="PF01426">
    <property type="entry name" value="BAH"/>
    <property type="match status" value="2"/>
</dbReference>
<dbReference type="FunFam" id="2.30.30.490:FF:000002">
    <property type="entry name" value="protein polybromo-1 isoform X3"/>
    <property type="match status" value="1"/>
</dbReference>
<dbReference type="FunFam" id="1.20.920.10:FF:000011">
    <property type="entry name" value="Protein polybromo-1 isoform 1"/>
    <property type="match status" value="1"/>
</dbReference>
<organism evidence="16 17">
    <name type="scientific">Cyprinus carpio</name>
    <name type="common">Common carp</name>
    <dbReference type="NCBI Taxonomy" id="7962"/>
    <lineage>
        <taxon>Eukaryota</taxon>
        <taxon>Metazoa</taxon>
        <taxon>Chordata</taxon>
        <taxon>Craniata</taxon>
        <taxon>Vertebrata</taxon>
        <taxon>Euteleostomi</taxon>
        <taxon>Actinopterygii</taxon>
        <taxon>Neopterygii</taxon>
        <taxon>Teleostei</taxon>
        <taxon>Ostariophysi</taxon>
        <taxon>Cypriniformes</taxon>
        <taxon>Cyprinidae</taxon>
        <taxon>Cyprininae</taxon>
        <taxon>Cyprinus</taxon>
    </lineage>
</organism>
<feature type="domain" description="BAH" evidence="15">
    <location>
        <begin position="1124"/>
        <end position="1240"/>
    </location>
</feature>
<dbReference type="Gene3D" id="1.20.920.10">
    <property type="entry name" value="Bromodomain-like"/>
    <property type="match status" value="6"/>
</dbReference>
<evidence type="ECO:0000259" key="15">
    <source>
        <dbReference type="PROSITE" id="PS51038"/>
    </source>
</evidence>
<dbReference type="GO" id="GO:0006368">
    <property type="term" value="P:transcription elongation by RNA polymerase II"/>
    <property type="evidence" value="ECO:0007669"/>
    <property type="project" value="TreeGrafter"/>
</dbReference>
<reference evidence="16" key="1">
    <citation type="submission" date="2025-08" db="UniProtKB">
        <authorList>
            <consortium name="Ensembl"/>
        </authorList>
    </citation>
    <scope>IDENTIFICATION</scope>
</reference>
<dbReference type="SMART" id="SM00439">
    <property type="entry name" value="BAH"/>
    <property type="match status" value="2"/>
</dbReference>
<evidence type="ECO:0000256" key="1">
    <source>
        <dbReference type="ARBA" id="ARBA00004123"/>
    </source>
</evidence>
<evidence type="ECO:0000256" key="9">
    <source>
        <dbReference type="ARBA" id="ARBA00069785"/>
    </source>
</evidence>
<evidence type="ECO:0000256" key="5">
    <source>
        <dbReference type="ARBA" id="ARBA00023117"/>
    </source>
</evidence>
<evidence type="ECO:0000256" key="6">
    <source>
        <dbReference type="ARBA" id="ARBA00023125"/>
    </source>
</evidence>
<dbReference type="InterPro" id="IPR001487">
    <property type="entry name" value="Bromodomain"/>
</dbReference>
<feature type="domain" description="HMG box" evidence="14">
    <location>
        <begin position="1345"/>
        <end position="1395"/>
    </location>
</feature>
<keyword evidence="3" id="KW-0156">Chromatin regulator</keyword>
<evidence type="ECO:0000256" key="2">
    <source>
        <dbReference type="ARBA" id="ARBA00022737"/>
    </source>
</evidence>
<dbReference type="GO" id="GO:0006338">
    <property type="term" value="P:chromatin remodeling"/>
    <property type="evidence" value="ECO:0007669"/>
    <property type="project" value="InterPro"/>
</dbReference>
<feature type="DNA-binding region" description="HMG box" evidence="11">
    <location>
        <begin position="1345"/>
        <end position="1395"/>
    </location>
</feature>
<feature type="compositionally biased region" description="Acidic residues" evidence="12">
    <location>
        <begin position="152"/>
        <end position="166"/>
    </location>
</feature>
<keyword evidence="6 11" id="KW-0238">DNA-binding</keyword>
<evidence type="ECO:0000313" key="17">
    <source>
        <dbReference type="Proteomes" id="UP000694427"/>
    </source>
</evidence>
<dbReference type="Proteomes" id="UP000694427">
    <property type="component" value="Unplaced"/>
</dbReference>
<dbReference type="GO" id="GO:0016586">
    <property type="term" value="C:RSC-type complex"/>
    <property type="evidence" value="ECO:0007669"/>
    <property type="project" value="InterPro"/>
</dbReference>
<feature type="compositionally biased region" description="Acidic residues" evidence="12">
    <location>
        <begin position="1288"/>
        <end position="1304"/>
    </location>
</feature>
<dbReference type="PROSITE" id="PS00633">
    <property type="entry name" value="BROMODOMAIN_1"/>
    <property type="match status" value="4"/>
</dbReference>
<feature type="domain" description="Bromo" evidence="13">
    <location>
        <begin position="60"/>
        <end position="130"/>
    </location>
</feature>
<feature type="compositionally biased region" description="Polar residues" evidence="12">
    <location>
        <begin position="913"/>
        <end position="922"/>
    </location>
</feature>
<dbReference type="FunFam" id="2.30.30.490:FF:000003">
    <property type="entry name" value="protein polybromo-1 isoform X3"/>
    <property type="match status" value="1"/>
</dbReference>
<feature type="region of interest" description="Disordered" evidence="12">
    <location>
        <begin position="896"/>
        <end position="922"/>
    </location>
</feature>
<dbReference type="GO" id="GO:0016514">
    <property type="term" value="C:SWI/SNF complex"/>
    <property type="evidence" value="ECO:0007669"/>
    <property type="project" value="TreeGrafter"/>
</dbReference>
<feature type="region of interest" description="Disordered" evidence="12">
    <location>
        <begin position="1419"/>
        <end position="1440"/>
    </location>
</feature>
<dbReference type="InterPro" id="IPR009071">
    <property type="entry name" value="HMG_box_dom"/>
</dbReference>
<name>A0A8C1KCD0_CYPCA</name>
<dbReference type="FunFam" id="1.20.920.10:FF:000006">
    <property type="entry name" value="protein polybromo-1 isoform X1"/>
    <property type="match status" value="1"/>
</dbReference>
<evidence type="ECO:0000256" key="10">
    <source>
        <dbReference type="PROSITE-ProRule" id="PRU00035"/>
    </source>
</evidence>
<dbReference type="InterPro" id="IPR037382">
    <property type="entry name" value="Rsc/polybromo"/>
</dbReference>
<dbReference type="SUPFAM" id="SSF47370">
    <property type="entry name" value="Bromodomain"/>
    <property type="match status" value="6"/>
</dbReference>
<dbReference type="InterPro" id="IPR001025">
    <property type="entry name" value="BAH_dom"/>
</dbReference>
<feature type="domain" description="Bromo" evidence="13">
    <location>
        <begin position="193"/>
        <end position="263"/>
    </location>
</feature>
<feature type="region of interest" description="Disordered" evidence="12">
    <location>
        <begin position="589"/>
        <end position="626"/>
    </location>
</feature>
<dbReference type="SUPFAM" id="SSF47095">
    <property type="entry name" value="HMG-box"/>
    <property type="match status" value="1"/>
</dbReference>
<dbReference type="FunFam" id="1.20.920.10:FF:000015">
    <property type="entry name" value="protein polybromo-1 isoform X3"/>
    <property type="match status" value="1"/>
</dbReference>
<comment type="subcellular location">
    <subcellularLocation>
        <location evidence="1">Nucleus</location>
    </subcellularLocation>
</comment>
<protein>
    <recommendedName>
        <fullName evidence="9">Protein polybromo-1</fullName>
    </recommendedName>
</protein>
<dbReference type="CDD" id="cd21984">
    <property type="entry name" value="HMG-box_PB1"/>
    <property type="match status" value="1"/>
</dbReference>
<feature type="domain" description="Bromo" evidence="13">
    <location>
        <begin position="374"/>
        <end position="444"/>
    </location>
</feature>
<evidence type="ECO:0000256" key="11">
    <source>
        <dbReference type="PROSITE-ProRule" id="PRU00267"/>
    </source>
</evidence>
<dbReference type="PANTHER" id="PTHR16062:SF19">
    <property type="entry name" value="PROTEIN POLYBROMO-1"/>
    <property type="match status" value="1"/>
</dbReference>
<sequence>MGSKRRRATSPSSTGDFDDATSSTPVSGWKRRRASTAPSVDQIAVCHELYNTVRDYKDDQGRQICELFVRAPKRRNQPDYYEVVSQPIDMMKIQQKLRAEEYQDVEQFSADFHLLINNTKAYYQADSAEYRAACRLLNIFLSTKNELLQGAEGEEAEDDEDGEDGENPSRPPSYLKAILEQLLEAIVSCTDSSGRLVSELFQKLPSKLHYPDYYAVIKEPIDLRTVAQKIQAGHYKSISAMAKDVDLLTKNAKTYNEPGSQVFKDANAIKKVFAQRRTEIEQAEPTKSSLRIRYFFFSSSTGCFEDASFSLSAQGDRLSAITMALQAGSESDEDSILTGTVRYDTGESEADCGLSASDPIFLLYQSVRGARSVQGLLLAEPFLQLPARREYPDYYHQIKNPISLQQIRDKMKNGDYEGIEQMEADLTLMFENAKRYNMPNSTIYKRAQRLQQIMQKREVRDDDEGDVSTANSDLGSSKRKSHKKNTKKNRMKMLYAAVTEAREAGTGRRLCDLFMVKPSKKDYPDYYQIIQDPMDLRTIENNIRTERYNNEEALMDDMKLMFRNARHYNEEGSQVYNDANILEKIVKDKQKELGTPPEEDDMGSPKLKLRRSGVAASPKKARTQTTPLQQKLTDLYEAVRNFTDNRGRRLSAVFLRLPSRSELPDYYAAIKRPIDMERIRSYMVQGRYQDVDSLAEDFILMFNNACTYNEPESLIYRDALLLHRAFLEARRQIEDEEEGDEGGLGGLSVASLVRELIRNLFVSMMGHQDDEGRCYSDSLAEVPAIDPANPEDPPLTLDIIRNNVDRGRYRRLDVFQEHVFEVLEKARRLNRTDSEIFEDSVELQHFFVKIRDELCKNGEILLTPALSYTSKHLHADIDQEKREKLPQEIEEDLLKREEDRKEDDKAQGAAGSQWPSGPQSSYSQDCNFENNTYSVGDCVYVQPSEANLQPHIVCIEKLWKDEAGEQWMYGCWFYRPGETFHLATRKFLEKEVFKSDYYNHVPFSKILGKCVVLFVKEYFKSQPDGFRPEDVYVCESRYTARTKTFKKIKIWSMPPSSVKLVSREVPLPVVRVASMFVSAKDKAADLPDAESGGFIEKEREDVPVEVANGEPGCQYYEQLHYNDMWLKLGDCVYIRSHGLMRPRVGRIEKMWLRDGAAFFFGPIFIHPEETEHEPTKMFYKHEVFLSSLEENCPMTCILGKCVVVSFKDFLSCRPTECPEEDILLFESRYIESEKQMKKFKALKRFSLSAKVVDDEIFYFRKPIVPQKVPSPLLDKKIEELEAKFADMEDLDEDMDDLDEDDDEAVATPSMPPSQASATSDMDMPYTPPQSTPKIKGMSKKEGAKRKINMSGYILFSSEVRAIIKARHPDFSFGELSRLVGTEWRNLEASKKAEYEGVMGPGMNGMAGSPGPGNHYGMQMGGPAPPPYPSQGQPGQQPTPPIFVAPPPKPQRLLHSEAYLKYIEGLSAESSTISKWDQSLKAQRKDCRLTREQESRLPTHWLKSKGAHTTMADALWRLRDLMMKDTLNIRQAYNL</sequence>
<dbReference type="InterPro" id="IPR043151">
    <property type="entry name" value="BAH_sf"/>
</dbReference>
<evidence type="ECO:0000256" key="4">
    <source>
        <dbReference type="ARBA" id="ARBA00023015"/>
    </source>
</evidence>
<dbReference type="CDD" id="cd04717">
    <property type="entry name" value="BAH_polybromo"/>
    <property type="match status" value="2"/>
</dbReference>
<keyword evidence="8 11" id="KW-0539">Nucleus</keyword>
<dbReference type="GO" id="GO:0003682">
    <property type="term" value="F:chromatin binding"/>
    <property type="evidence" value="ECO:0007669"/>
    <property type="project" value="InterPro"/>
</dbReference>
<accession>A0A8C1KCD0</accession>
<dbReference type="SMART" id="SM00297">
    <property type="entry name" value="BROMO"/>
    <property type="match status" value="6"/>
</dbReference>
<dbReference type="InterPro" id="IPR018359">
    <property type="entry name" value="Bromodomain_CS"/>
</dbReference>
<dbReference type="PROSITE" id="PS51038">
    <property type="entry name" value="BAH"/>
    <property type="match status" value="2"/>
</dbReference>
<dbReference type="CDD" id="cd05517">
    <property type="entry name" value="Bromo_polybromo_II"/>
    <property type="match status" value="1"/>
</dbReference>
<dbReference type="FunFam" id="1.20.920.10:FF:000009">
    <property type="entry name" value="Protein polybromo-1 isoform 1"/>
    <property type="match status" value="1"/>
</dbReference>
<feature type="domain" description="BAH" evidence="15">
    <location>
        <begin position="931"/>
        <end position="1049"/>
    </location>
</feature>
<evidence type="ECO:0000256" key="8">
    <source>
        <dbReference type="ARBA" id="ARBA00023242"/>
    </source>
</evidence>
<evidence type="ECO:0000313" key="16">
    <source>
        <dbReference type="Ensembl" id="ENSCCRP00010044605.1"/>
    </source>
</evidence>
<dbReference type="PRINTS" id="PR00503">
    <property type="entry name" value="BROMODOMAIN"/>
</dbReference>
<dbReference type="FunFam" id="1.20.920.10:FF:000013">
    <property type="entry name" value="Protein polybromo-1 isoform 1"/>
    <property type="match status" value="1"/>
</dbReference>
<feature type="domain" description="Bromo" evidence="13">
    <location>
        <begin position="646"/>
        <end position="716"/>
    </location>
</feature>
<feature type="region of interest" description="Disordered" evidence="12">
    <location>
        <begin position="1288"/>
        <end position="1341"/>
    </location>
</feature>
<evidence type="ECO:0000256" key="12">
    <source>
        <dbReference type="SAM" id="MobiDB-lite"/>
    </source>
</evidence>
<dbReference type="InterPro" id="IPR037968">
    <property type="entry name" value="PBRM1_BD5"/>
</dbReference>
<feature type="region of interest" description="Disordered" evidence="12">
    <location>
        <begin position="150"/>
        <end position="171"/>
    </location>
</feature>
<dbReference type="Pfam" id="PF00505">
    <property type="entry name" value="HMG_box"/>
    <property type="match status" value="1"/>
</dbReference>
<feature type="compositionally biased region" description="Polar residues" evidence="12">
    <location>
        <begin position="9"/>
        <end position="26"/>
    </location>
</feature>
<dbReference type="InterPro" id="IPR036910">
    <property type="entry name" value="HMG_box_dom_sf"/>
</dbReference>
<keyword evidence="5 10" id="KW-0103">Bromodomain</keyword>
<dbReference type="CDD" id="cd05526">
    <property type="entry name" value="Bromo_polybromo_VI"/>
    <property type="match status" value="1"/>
</dbReference>
<keyword evidence="4" id="KW-0805">Transcription regulation</keyword>
<dbReference type="CDD" id="cd05520">
    <property type="entry name" value="Bromo_polybromo_III"/>
    <property type="match status" value="1"/>
</dbReference>
<feature type="domain" description="Bromo" evidence="13">
    <location>
        <begin position="506"/>
        <end position="576"/>
    </location>
</feature>
<dbReference type="CDD" id="cd05515">
    <property type="entry name" value="Bromo_polybromo_V"/>
    <property type="match status" value="1"/>
</dbReference>
<dbReference type="FunFam" id="1.20.920.10:FF:000010">
    <property type="entry name" value="protein polybromo-1 isoform X3"/>
    <property type="match status" value="1"/>
</dbReference>
<evidence type="ECO:0000259" key="13">
    <source>
        <dbReference type="PROSITE" id="PS50014"/>
    </source>
</evidence>
<dbReference type="Pfam" id="PF00439">
    <property type="entry name" value="Bromodomain"/>
    <property type="match status" value="6"/>
</dbReference>
<keyword evidence="7" id="KW-0804">Transcription</keyword>
<dbReference type="InterPro" id="IPR036427">
    <property type="entry name" value="Bromodomain-like_sf"/>
</dbReference>
<dbReference type="SMART" id="SM00398">
    <property type="entry name" value="HMG"/>
    <property type="match status" value="1"/>
</dbReference>
<dbReference type="PANTHER" id="PTHR16062">
    <property type="entry name" value="SWI/SNF-RELATED"/>
    <property type="match status" value="1"/>
</dbReference>
<dbReference type="CDD" id="cd05524">
    <property type="entry name" value="Bromo_polybromo_I"/>
    <property type="match status" value="1"/>
</dbReference>